<feature type="domain" description="Glycosyltransferase subfamily 4-like N-terminal" evidence="4">
    <location>
        <begin position="16"/>
        <end position="187"/>
    </location>
</feature>
<name>A0A517YPZ4_9BACT</name>
<dbReference type="RefSeq" id="WP_234698897.1">
    <property type="nucleotide sequence ID" value="NZ_CP036425.1"/>
</dbReference>
<evidence type="ECO:0000259" key="3">
    <source>
        <dbReference type="Pfam" id="PF00534"/>
    </source>
</evidence>
<evidence type="ECO:0000256" key="1">
    <source>
        <dbReference type="ARBA" id="ARBA00022676"/>
    </source>
</evidence>
<evidence type="ECO:0000259" key="4">
    <source>
        <dbReference type="Pfam" id="PF13439"/>
    </source>
</evidence>
<dbReference type="EMBL" id="CP036425">
    <property type="protein sequence ID" value="QDU32288.1"/>
    <property type="molecule type" value="Genomic_DNA"/>
</dbReference>
<reference evidence="5 6" key="1">
    <citation type="submission" date="2019-02" db="EMBL/GenBank/DDBJ databases">
        <title>Deep-cultivation of Planctomycetes and their phenomic and genomic characterization uncovers novel biology.</title>
        <authorList>
            <person name="Wiegand S."/>
            <person name="Jogler M."/>
            <person name="Boedeker C."/>
            <person name="Pinto D."/>
            <person name="Vollmers J."/>
            <person name="Rivas-Marin E."/>
            <person name="Kohn T."/>
            <person name="Peeters S.H."/>
            <person name="Heuer A."/>
            <person name="Rast P."/>
            <person name="Oberbeckmann S."/>
            <person name="Bunk B."/>
            <person name="Jeske O."/>
            <person name="Meyerdierks A."/>
            <person name="Storesund J.E."/>
            <person name="Kallscheuer N."/>
            <person name="Luecker S."/>
            <person name="Lage O.M."/>
            <person name="Pohl T."/>
            <person name="Merkel B.J."/>
            <person name="Hornburger P."/>
            <person name="Mueller R.-W."/>
            <person name="Bruemmer F."/>
            <person name="Labrenz M."/>
            <person name="Spormann A.M."/>
            <person name="Op den Camp H."/>
            <person name="Overmann J."/>
            <person name="Amann R."/>
            <person name="Jetten M.S.M."/>
            <person name="Mascher T."/>
            <person name="Medema M.H."/>
            <person name="Devos D.P."/>
            <person name="Kaster A.-K."/>
            <person name="Ovreas L."/>
            <person name="Rohde M."/>
            <person name="Galperin M.Y."/>
            <person name="Jogler C."/>
        </authorList>
    </citation>
    <scope>NUCLEOTIDE SEQUENCE [LARGE SCALE GENOMIC DNA]</scope>
    <source>
        <strain evidence="5 6">KS4</strain>
    </source>
</reference>
<dbReference type="AlphaFoldDB" id="A0A517YPZ4"/>
<accession>A0A517YPZ4</accession>
<evidence type="ECO:0000313" key="5">
    <source>
        <dbReference type="EMBL" id="QDU32288.1"/>
    </source>
</evidence>
<dbReference type="Pfam" id="PF00534">
    <property type="entry name" value="Glycos_transf_1"/>
    <property type="match status" value="1"/>
</dbReference>
<dbReference type="SUPFAM" id="SSF53756">
    <property type="entry name" value="UDP-Glycosyltransferase/glycogen phosphorylase"/>
    <property type="match status" value="1"/>
</dbReference>
<gene>
    <name evidence="5" type="ORF">KS4_03190</name>
</gene>
<keyword evidence="1" id="KW-0328">Glycosyltransferase</keyword>
<keyword evidence="2 5" id="KW-0808">Transferase</keyword>
<protein>
    <submittedName>
        <fullName evidence="5">Glycosyl transferases group 1</fullName>
    </submittedName>
</protein>
<dbReference type="InterPro" id="IPR001296">
    <property type="entry name" value="Glyco_trans_1"/>
</dbReference>
<dbReference type="GO" id="GO:0016757">
    <property type="term" value="F:glycosyltransferase activity"/>
    <property type="evidence" value="ECO:0007669"/>
    <property type="project" value="UniProtKB-KW"/>
</dbReference>
<dbReference type="CDD" id="cd03801">
    <property type="entry name" value="GT4_PimA-like"/>
    <property type="match status" value="1"/>
</dbReference>
<dbReference type="InterPro" id="IPR028098">
    <property type="entry name" value="Glyco_trans_4-like_N"/>
</dbReference>
<dbReference type="Gene3D" id="3.40.50.2000">
    <property type="entry name" value="Glycogen Phosphorylase B"/>
    <property type="match status" value="2"/>
</dbReference>
<evidence type="ECO:0000313" key="6">
    <source>
        <dbReference type="Proteomes" id="UP000317369"/>
    </source>
</evidence>
<dbReference type="PANTHER" id="PTHR12526:SF510">
    <property type="entry name" value="D-INOSITOL 3-PHOSPHATE GLYCOSYLTRANSFERASE"/>
    <property type="match status" value="1"/>
</dbReference>
<dbReference type="Pfam" id="PF13439">
    <property type="entry name" value="Glyco_transf_4"/>
    <property type="match status" value="1"/>
</dbReference>
<dbReference type="Proteomes" id="UP000317369">
    <property type="component" value="Chromosome"/>
</dbReference>
<dbReference type="KEGG" id="pcor:KS4_03190"/>
<keyword evidence="6" id="KW-1185">Reference proteome</keyword>
<proteinExistence type="predicted"/>
<evidence type="ECO:0000256" key="2">
    <source>
        <dbReference type="ARBA" id="ARBA00022679"/>
    </source>
</evidence>
<feature type="domain" description="Glycosyl transferase family 1" evidence="3">
    <location>
        <begin position="201"/>
        <end position="362"/>
    </location>
</feature>
<organism evidence="5 6">
    <name type="scientific">Poriferisphaera corsica</name>
    <dbReference type="NCBI Taxonomy" id="2528020"/>
    <lineage>
        <taxon>Bacteria</taxon>
        <taxon>Pseudomonadati</taxon>
        <taxon>Planctomycetota</taxon>
        <taxon>Phycisphaerae</taxon>
        <taxon>Phycisphaerales</taxon>
        <taxon>Phycisphaeraceae</taxon>
        <taxon>Poriferisphaera</taxon>
    </lineage>
</organism>
<sequence length="388" mass="43246">MKILYVSTVYPPDNGWGGIGTYAYHIAQGMHRLGHDVYVLCGVVDEPYRQTIDGVTVARELVSDRSNLAEMREEIAAKVESMIRDEKIDLVEFGEYSADGIVFQERNPDFPTVVRLHANSKMCALAGVGLVQKTYMHMRGRMKGLLEIDRLERKSAESADLVTSPSHWLSDFCVGEGWKISPRVIANPILVPDDGYEPSLNEELKVVSVARLCTLKGVDQYAGIINRVCGVDDRVTFDLVGQDTGYGIGRKKRWSEWLKKRIKREYLDRVNIRGGVPHHEIEGLLRGCDIAYFNSVFENFPYSHLEAMVNGLYTVVGSNGGAQELGEDGCSVVRVVREPGAIAEGILGGLRDQEKCLEVGRAGCEYVREHYHAPNIAKSMMALYESIV</sequence>
<dbReference type="PANTHER" id="PTHR12526">
    <property type="entry name" value="GLYCOSYLTRANSFERASE"/>
    <property type="match status" value="1"/>
</dbReference>